<keyword evidence="5" id="KW-1185">Reference proteome</keyword>
<evidence type="ECO:0000313" key="5">
    <source>
        <dbReference type="Proteomes" id="UP001206925"/>
    </source>
</evidence>
<dbReference type="AlphaFoldDB" id="A0AAD5C088"/>
<dbReference type="GO" id="GO:0042797">
    <property type="term" value="P:tRNA transcription by RNA polymerase III"/>
    <property type="evidence" value="ECO:0007669"/>
    <property type="project" value="TreeGrafter"/>
</dbReference>
<dbReference type="GO" id="GO:0003677">
    <property type="term" value="F:DNA binding"/>
    <property type="evidence" value="ECO:0007669"/>
    <property type="project" value="InterPro"/>
</dbReference>
<dbReference type="GO" id="GO:0006366">
    <property type="term" value="P:transcription by RNA polymerase II"/>
    <property type="evidence" value="ECO:0007669"/>
    <property type="project" value="TreeGrafter"/>
</dbReference>
<dbReference type="GO" id="GO:0005736">
    <property type="term" value="C:RNA polymerase I complex"/>
    <property type="evidence" value="ECO:0007669"/>
    <property type="project" value="TreeGrafter"/>
</dbReference>
<dbReference type="InterPro" id="IPR036710">
    <property type="entry name" value="RNA_pol_Rpb5_N_sf"/>
</dbReference>
<gene>
    <name evidence="4" type="ORF">M8C21_029816</name>
</gene>
<dbReference type="InterPro" id="IPR014381">
    <property type="entry name" value="Arch_Rpo5/euc_Rpb5"/>
</dbReference>
<sequence length="390" mass="43572">MDENGVPFHILFHVLFSFSPPPAQELQYGSKAKKTNDSSDQIYVFFPEELKVGVKTLKTYTERMKSENVFQAILFVRENLTPFARTCMSEIATKFHLEVFQLLKLLRQPRVTAEIITDWEESSIHSHGRILPFILGIGVSFVLRGAINEGPFIVFMGVAMSIIAFPILAPTVNDIAAWILLALAVALSATGRSPLAALWVFLCGLAFIVLCSFVIPPIFNWMARSWREAAEECLADETRHGPMIFARNFAVISGILDITRYVIRGKKDLKSSMVAGLGAGVVIYYAAGVRGVHTIIFGVSYGLLSGATFKLEPNVIDARLYISAGSRNGRYLYLHIQNKEDPWELWIVHMFKLLDNCLFTGHGSVDYRCILNNGMGSPHAMAFIDMLLWV</sequence>
<feature type="transmembrane region" description="Helical" evidence="2">
    <location>
        <begin position="198"/>
        <end position="219"/>
    </location>
</feature>
<proteinExistence type="predicted"/>
<dbReference type="Proteomes" id="UP001206925">
    <property type="component" value="Unassembled WGS sequence"/>
</dbReference>
<evidence type="ECO:0000313" key="4">
    <source>
        <dbReference type="EMBL" id="KAI7733023.1"/>
    </source>
</evidence>
<comment type="subcellular location">
    <subcellularLocation>
        <location evidence="1">Membrane</location>
        <topology evidence="1">Multi-pass membrane protein</topology>
    </subcellularLocation>
</comment>
<dbReference type="Pfam" id="PF03871">
    <property type="entry name" value="RNA_pol_Rpb5_N"/>
    <property type="match status" value="1"/>
</dbReference>
<dbReference type="InterPro" id="IPR005571">
    <property type="entry name" value="RNA_pol_Rpb5_N"/>
</dbReference>
<dbReference type="PANTHER" id="PTHR10535">
    <property type="entry name" value="DNA-DIRECTED RNA POLYMERASES I, II, AND III SUBUNIT RPABC1"/>
    <property type="match status" value="1"/>
</dbReference>
<evidence type="ECO:0000256" key="2">
    <source>
        <dbReference type="SAM" id="Phobius"/>
    </source>
</evidence>
<name>A0AAD5C088_AMBAR</name>
<dbReference type="GO" id="GO:0005665">
    <property type="term" value="C:RNA polymerase II, core complex"/>
    <property type="evidence" value="ECO:0007669"/>
    <property type="project" value="TreeGrafter"/>
</dbReference>
<feature type="domain" description="RNA polymerase Rpb5 N-terminal" evidence="3">
    <location>
        <begin position="31"/>
        <end position="64"/>
    </location>
</feature>
<comment type="caution">
    <text evidence="4">The sequence shown here is derived from an EMBL/GenBank/DDBJ whole genome shotgun (WGS) entry which is preliminary data.</text>
</comment>
<evidence type="ECO:0000256" key="1">
    <source>
        <dbReference type="ARBA" id="ARBA00004141"/>
    </source>
</evidence>
<dbReference type="EMBL" id="JAMZMK010010096">
    <property type="protein sequence ID" value="KAI7733023.1"/>
    <property type="molecule type" value="Genomic_DNA"/>
</dbReference>
<keyword evidence="2" id="KW-1133">Transmembrane helix</keyword>
<keyword evidence="2" id="KW-0812">Transmembrane</keyword>
<dbReference type="SUPFAM" id="SSF53036">
    <property type="entry name" value="Eukaryotic RPB5 N-terminal domain"/>
    <property type="match status" value="1"/>
</dbReference>
<reference evidence="4" key="1">
    <citation type="submission" date="2022-06" db="EMBL/GenBank/DDBJ databases">
        <title>Uncovering the hologenomic basis of an extraordinary plant invasion.</title>
        <authorList>
            <person name="Bieker V.C."/>
            <person name="Martin M.D."/>
            <person name="Gilbert T."/>
            <person name="Hodgins K."/>
            <person name="Battlay P."/>
            <person name="Petersen B."/>
            <person name="Wilson J."/>
        </authorList>
    </citation>
    <scope>NUCLEOTIDE SEQUENCE</scope>
    <source>
        <strain evidence="4">AA19_3_7</strain>
        <tissue evidence="4">Leaf</tissue>
    </source>
</reference>
<feature type="transmembrane region" description="Helical" evidence="2">
    <location>
        <begin position="130"/>
        <end position="147"/>
    </location>
</feature>
<dbReference type="GO" id="GO:0005666">
    <property type="term" value="C:RNA polymerase III complex"/>
    <property type="evidence" value="ECO:0007669"/>
    <property type="project" value="TreeGrafter"/>
</dbReference>
<accession>A0AAD5C088</accession>
<dbReference type="GO" id="GO:0003899">
    <property type="term" value="F:DNA-directed RNA polymerase activity"/>
    <property type="evidence" value="ECO:0007669"/>
    <property type="project" value="InterPro"/>
</dbReference>
<feature type="transmembrane region" description="Helical" evidence="2">
    <location>
        <begin position="244"/>
        <end position="263"/>
    </location>
</feature>
<dbReference type="Gene3D" id="1.20.1530.20">
    <property type="match status" value="1"/>
</dbReference>
<dbReference type="Gene3D" id="3.40.1340.10">
    <property type="entry name" value="RNA polymerase, Rpb5, N-terminal domain"/>
    <property type="match status" value="1"/>
</dbReference>
<dbReference type="PANTHER" id="PTHR10535:SF23">
    <property type="entry name" value="DNA-DIRECTED RNA POLYMERASES II AND IV SUBUNIT 5A-LIKE"/>
    <property type="match status" value="1"/>
</dbReference>
<evidence type="ECO:0000259" key="3">
    <source>
        <dbReference type="Pfam" id="PF03871"/>
    </source>
</evidence>
<dbReference type="GO" id="GO:0006362">
    <property type="term" value="P:transcription elongation by RNA polymerase I"/>
    <property type="evidence" value="ECO:0007669"/>
    <property type="project" value="TreeGrafter"/>
</dbReference>
<dbReference type="InterPro" id="IPR038770">
    <property type="entry name" value="Na+/solute_symporter_sf"/>
</dbReference>
<organism evidence="4 5">
    <name type="scientific">Ambrosia artemisiifolia</name>
    <name type="common">Common ragweed</name>
    <dbReference type="NCBI Taxonomy" id="4212"/>
    <lineage>
        <taxon>Eukaryota</taxon>
        <taxon>Viridiplantae</taxon>
        <taxon>Streptophyta</taxon>
        <taxon>Embryophyta</taxon>
        <taxon>Tracheophyta</taxon>
        <taxon>Spermatophyta</taxon>
        <taxon>Magnoliopsida</taxon>
        <taxon>eudicotyledons</taxon>
        <taxon>Gunneridae</taxon>
        <taxon>Pentapetalae</taxon>
        <taxon>asterids</taxon>
        <taxon>campanulids</taxon>
        <taxon>Asterales</taxon>
        <taxon>Asteraceae</taxon>
        <taxon>Asteroideae</taxon>
        <taxon>Heliantheae alliance</taxon>
        <taxon>Heliantheae</taxon>
        <taxon>Ambrosia</taxon>
    </lineage>
</organism>
<keyword evidence="2" id="KW-0472">Membrane</keyword>
<protein>
    <recommendedName>
        <fullName evidence="3">RNA polymerase Rpb5 N-terminal domain-containing protein</fullName>
    </recommendedName>
</protein>
<dbReference type="GO" id="GO:0016020">
    <property type="term" value="C:membrane"/>
    <property type="evidence" value="ECO:0007669"/>
    <property type="project" value="UniProtKB-SubCell"/>
</dbReference>